<dbReference type="EMBL" id="JBJUIK010000005">
    <property type="protein sequence ID" value="KAL3526825.1"/>
    <property type="molecule type" value="Genomic_DNA"/>
</dbReference>
<dbReference type="InterPro" id="IPR002401">
    <property type="entry name" value="Cyt_P450_E_grp-I"/>
</dbReference>
<dbReference type="GO" id="GO:0004497">
    <property type="term" value="F:monooxygenase activity"/>
    <property type="evidence" value="ECO:0007669"/>
    <property type="project" value="UniProtKB-KW"/>
</dbReference>
<accession>A0ABD3A8G1</accession>
<comment type="similarity">
    <text evidence="2">Belongs to the cytochrome P450 family.</text>
</comment>
<dbReference type="InterPro" id="IPR036396">
    <property type="entry name" value="Cyt_P450_sf"/>
</dbReference>
<keyword evidence="12" id="KW-1185">Reference proteome</keyword>
<keyword evidence="9" id="KW-0503">Monooxygenase</keyword>
<dbReference type="SUPFAM" id="SSF48264">
    <property type="entry name" value="Cytochrome P450"/>
    <property type="match status" value="1"/>
</dbReference>
<evidence type="ECO:0000256" key="6">
    <source>
        <dbReference type="ARBA" id="ARBA00022989"/>
    </source>
</evidence>
<evidence type="ECO:0000256" key="1">
    <source>
        <dbReference type="ARBA" id="ARBA00004167"/>
    </source>
</evidence>
<dbReference type="Pfam" id="PF00067">
    <property type="entry name" value="p450"/>
    <property type="match status" value="1"/>
</dbReference>
<name>A0ABD3A8G1_9GENT</name>
<keyword evidence="5" id="KW-0479">Metal-binding</keyword>
<evidence type="ECO:0000256" key="2">
    <source>
        <dbReference type="ARBA" id="ARBA00010617"/>
    </source>
</evidence>
<evidence type="ECO:0008006" key="13">
    <source>
        <dbReference type="Google" id="ProtNLM"/>
    </source>
</evidence>
<keyword evidence="6" id="KW-1133">Transmembrane helix</keyword>
<proteinExistence type="inferred from homology"/>
<dbReference type="PANTHER" id="PTHR47947">
    <property type="entry name" value="CYTOCHROME P450 82C3-RELATED"/>
    <property type="match status" value="1"/>
</dbReference>
<protein>
    <recommendedName>
        <fullName evidence="13">Cytochrome P450</fullName>
    </recommendedName>
</protein>
<keyword evidence="7" id="KW-0560">Oxidoreductase</keyword>
<evidence type="ECO:0000256" key="4">
    <source>
        <dbReference type="ARBA" id="ARBA00022692"/>
    </source>
</evidence>
<dbReference type="Proteomes" id="UP001630127">
    <property type="component" value="Unassembled WGS sequence"/>
</dbReference>
<evidence type="ECO:0000313" key="11">
    <source>
        <dbReference type="EMBL" id="KAL3526825.1"/>
    </source>
</evidence>
<reference evidence="11 12" key="1">
    <citation type="submission" date="2024-11" db="EMBL/GenBank/DDBJ databases">
        <title>A near-complete genome assembly of Cinchona calisaya.</title>
        <authorList>
            <person name="Lian D.C."/>
            <person name="Zhao X.W."/>
            <person name="Wei L."/>
        </authorList>
    </citation>
    <scope>NUCLEOTIDE SEQUENCE [LARGE SCALE GENOMIC DNA]</scope>
    <source>
        <tissue evidence="11">Nenye</tissue>
    </source>
</reference>
<dbReference type="AlphaFoldDB" id="A0ABD3A8G1"/>
<evidence type="ECO:0000256" key="5">
    <source>
        <dbReference type="ARBA" id="ARBA00022723"/>
    </source>
</evidence>
<sequence length="349" mass="40011">MEAFWLYTALSCFLVLASFRLLRIGRRNLPPSPIPALPIIGHLHLLKLPLHRKLHSLSQKYGPIFSLRFGNRLVVVVSSPSGVEECFTKNDVVLANRPRFIIGKYIGYNYTTMVGSSYGDHWRNLRRLGAVEIFSASRLNTFLSVRKDEIRRLLLKLSENSRQDFAQVEMKSKLAELSFNIIVRMVAGKRYFGEDEDNDEAKLFRELIEEVFKYAGASNPGDFVPVLRWMDYKNYDKKVAKLSGKMDTFFEGLIDKHRRNKNSSTMIDHLLSLQESQPEYYTDQIIKGLIMRVVGLALGSLIQSFEWKRISEEQIDLAEGNGLTMPKVKPLEAMCKARNIIDKVVLETA</sequence>
<keyword evidence="8" id="KW-0408">Iron</keyword>
<evidence type="ECO:0000256" key="3">
    <source>
        <dbReference type="ARBA" id="ARBA00022617"/>
    </source>
</evidence>
<keyword evidence="3" id="KW-0349">Heme</keyword>
<evidence type="ECO:0000313" key="12">
    <source>
        <dbReference type="Proteomes" id="UP001630127"/>
    </source>
</evidence>
<evidence type="ECO:0000256" key="7">
    <source>
        <dbReference type="ARBA" id="ARBA00023002"/>
    </source>
</evidence>
<evidence type="ECO:0000256" key="10">
    <source>
        <dbReference type="ARBA" id="ARBA00023136"/>
    </source>
</evidence>
<gene>
    <name evidence="11" type="ORF">ACH5RR_011481</name>
</gene>
<dbReference type="InterPro" id="IPR050651">
    <property type="entry name" value="Plant_Cytochrome_P450_Monoox"/>
</dbReference>
<dbReference type="InterPro" id="IPR001128">
    <property type="entry name" value="Cyt_P450"/>
</dbReference>
<comment type="caution">
    <text evidence="11">The sequence shown here is derived from an EMBL/GenBank/DDBJ whole genome shotgun (WGS) entry which is preliminary data.</text>
</comment>
<organism evidence="11 12">
    <name type="scientific">Cinchona calisaya</name>
    <dbReference type="NCBI Taxonomy" id="153742"/>
    <lineage>
        <taxon>Eukaryota</taxon>
        <taxon>Viridiplantae</taxon>
        <taxon>Streptophyta</taxon>
        <taxon>Embryophyta</taxon>
        <taxon>Tracheophyta</taxon>
        <taxon>Spermatophyta</taxon>
        <taxon>Magnoliopsida</taxon>
        <taxon>eudicotyledons</taxon>
        <taxon>Gunneridae</taxon>
        <taxon>Pentapetalae</taxon>
        <taxon>asterids</taxon>
        <taxon>lamiids</taxon>
        <taxon>Gentianales</taxon>
        <taxon>Rubiaceae</taxon>
        <taxon>Cinchonoideae</taxon>
        <taxon>Cinchoneae</taxon>
        <taxon>Cinchona</taxon>
    </lineage>
</organism>
<dbReference type="GO" id="GO:0046872">
    <property type="term" value="F:metal ion binding"/>
    <property type="evidence" value="ECO:0007669"/>
    <property type="project" value="UniProtKB-KW"/>
</dbReference>
<dbReference type="Gene3D" id="1.10.630.10">
    <property type="entry name" value="Cytochrome P450"/>
    <property type="match status" value="1"/>
</dbReference>
<comment type="subcellular location">
    <subcellularLocation>
        <location evidence="1">Membrane</location>
        <topology evidence="1">Single-pass membrane protein</topology>
    </subcellularLocation>
</comment>
<dbReference type="PANTHER" id="PTHR47947:SF62">
    <property type="entry name" value="CYTOCHROME P450, FAMILY 81, SUBFAMILY D, POLYPEPTIDE 5"/>
    <property type="match status" value="1"/>
</dbReference>
<dbReference type="GO" id="GO:0016020">
    <property type="term" value="C:membrane"/>
    <property type="evidence" value="ECO:0007669"/>
    <property type="project" value="UniProtKB-SubCell"/>
</dbReference>
<evidence type="ECO:0000256" key="9">
    <source>
        <dbReference type="ARBA" id="ARBA00023033"/>
    </source>
</evidence>
<keyword evidence="4" id="KW-0812">Transmembrane</keyword>
<evidence type="ECO:0000256" key="8">
    <source>
        <dbReference type="ARBA" id="ARBA00023004"/>
    </source>
</evidence>
<keyword evidence="10" id="KW-0472">Membrane</keyword>
<dbReference type="PRINTS" id="PR00463">
    <property type="entry name" value="EP450I"/>
</dbReference>